<dbReference type="SMART" id="SM00407">
    <property type="entry name" value="IGc1"/>
    <property type="match status" value="1"/>
</dbReference>
<dbReference type="Proteomes" id="UP000694620">
    <property type="component" value="Chromosome 12"/>
</dbReference>
<dbReference type="InterPro" id="IPR050160">
    <property type="entry name" value="MHC/Immunoglobulin"/>
</dbReference>
<dbReference type="InterPro" id="IPR013783">
    <property type="entry name" value="Ig-like_fold"/>
</dbReference>
<dbReference type="InterPro" id="IPR036179">
    <property type="entry name" value="Ig-like_dom_sf"/>
</dbReference>
<organism evidence="3 4">
    <name type="scientific">Erpetoichthys calabaricus</name>
    <name type="common">Rope fish</name>
    <name type="synonym">Calamoichthys calabaricus</name>
    <dbReference type="NCBI Taxonomy" id="27687"/>
    <lineage>
        <taxon>Eukaryota</taxon>
        <taxon>Metazoa</taxon>
        <taxon>Chordata</taxon>
        <taxon>Craniata</taxon>
        <taxon>Vertebrata</taxon>
        <taxon>Euteleostomi</taxon>
        <taxon>Actinopterygii</taxon>
        <taxon>Polypteriformes</taxon>
        <taxon>Polypteridae</taxon>
        <taxon>Erpetoichthys</taxon>
    </lineage>
</organism>
<dbReference type="PANTHER" id="PTHR19944">
    <property type="entry name" value="MHC CLASS II-RELATED"/>
    <property type="match status" value="1"/>
</dbReference>
<reference evidence="3" key="2">
    <citation type="submission" date="2025-08" db="UniProtKB">
        <authorList>
            <consortium name="Ensembl"/>
        </authorList>
    </citation>
    <scope>IDENTIFICATION</scope>
</reference>
<dbReference type="CDD" id="cd00098">
    <property type="entry name" value="IgC1"/>
    <property type="match status" value="1"/>
</dbReference>
<dbReference type="Ensembl" id="ENSECRT00000021436.1">
    <property type="protein sequence ID" value="ENSECRP00000020983.1"/>
    <property type="gene ID" value="ENSECRG00000014126.1"/>
</dbReference>
<proteinExistence type="predicted"/>
<feature type="signal peptide" evidence="1">
    <location>
        <begin position="1"/>
        <end position="24"/>
    </location>
</feature>
<keyword evidence="1" id="KW-0732">Signal</keyword>
<reference evidence="3" key="3">
    <citation type="submission" date="2025-09" db="UniProtKB">
        <authorList>
            <consortium name="Ensembl"/>
        </authorList>
    </citation>
    <scope>IDENTIFICATION</scope>
</reference>
<sequence length="96" mass="10918">MLVPSVLLMSLLVSVHLLTDLTCSAKNFYPKKISFMWTRSGEPVTPFNTTETQQNPDGTFNSLSVYRFTPISRDHLTCEVQHEGLKEPLRRSVTCE</sequence>
<protein>
    <recommendedName>
        <fullName evidence="2">Ig-like domain-containing protein</fullName>
    </recommendedName>
</protein>
<accession>A0A8C4SRH7</accession>
<reference evidence="3" key="1">
    <citation type="submission" date="2021-06" db="EMBL/GenBank/DDBJ databases">
        <authorList>
            <consortium name="Wellcome Sanger Institute Data Sharing"/>
        </authorList>
    </citation>
    <scope>NUCLEOTIDE SEQUENCE [LARGE SCALE GENOMIC DNA]</scope>
</reference>
<dbReference type="AlphaFoldDB" id="A0A8C4SRH7"/>
<dbReference type="Pfam" id="PF07654">
    <property type="entry name" value="C1-set"/>
    <property type="match status" value="1"/>
</dbReference>
<evidence type="ECO:0000313" key="3">
    <source>
        <dbReference type="Ensembl" id="ENSECRP00000020983.1"/>
    </source>
</evidence>
<evidence type="ECO:0000313" key="4">
    <source>
        <dbReference type="Proteomes" id="UP000694620"/>
    </source>
</evidence>
<dbReference type="InterPro" id="IPR003597">
    <property type="entry name" value="Ig_C1-set"/>
</dbReference>
<dbReference type="InterPro" id="IPR007110">
    <property type="entry name" value="Ig-like_dom"/>
</dbReference>
<dbReference type="GeneTree" id="ENSGT00950000185048"/>
<feature type="domain" description="Ig-like" evidence="2">
    <location>
        <begin position="4"/>
        <end position="94"/>
    </location>
</feature>
<evidence type="ECO:0000259" key="2">
    <source>
        <dbReference type="PROSITE" id="PS50835"/>
    </source>
</evidence>
<keyword evidence="4" id="KW-1185">Reference proteome</keyword>
<dbReference type="SUPFAM" id="SSF48726">
    <property type="entry name" value="Immunoglobulin"/>
    <property type="match status" value="1"/>
</dbReference>
<dbReference type="Gene3D" id="2.60.40.10">
    <property type="entry name" value="Immunoglobulins"/>
    <property type="match status" value="1"/>
</dbReference>
<evidence type="ECO:0000256" key="1">
    <source>
        <dbReference type="SAM" id="SignalP"/>
    </source>
</evidence>
<name>A0A8C4SRH7_ERPCA</name>
<dbReference type="PROSITE" id="PS50835">
    <property type="entry name" value="IG_LIKE"/>
    <property type="match status" value="1"/>
</dbReference>
<feature type="chain" id="PRO_5046648121" description="Ig-like domain-containing protein" evidence="1">
    <location>
        <begin position="25"/>
        <end position="96"/>
    </location>
</feature>